<dbReference type="Pfam" id="PF00704">
    <property type="entry name" value="Glyco_hydro_18"/>
    <property type="match status" value="1"/>
</dbReference>
<feature type="domain" description="SH3b" evidence="2">
    <location>
        <begin position="168"/>
        <end position="230"/>
    </location>
</feature>
<keyword evidence="5" id="KW-1185">Reference proteome</keyword>
<evidence type="ECO:0000256" key="1">
    <source>
        <dbReference type="SAM" id="Phobius"/>
    </source>
</evidence>
<dbReference type="InterPro" id="IPR001223">
    <property type="entry name" value="Glyco_hydro18_cat"/>
</dbReference>
<dbReference type="RefSeq" id="WP_262574779.1">
    <property type="nucleotide sequence ID" value="NZ_JAOQKJ010000007.1"/>
</dbReference>
<dbReference type="InterPro" id="IPR017853">
    <property type="entry name" value="GH"/>
</dbReference>
<dbReference type="SMART" id="SM00287">
    <property type="entry name" value="SH3b"/>
    <property type="match status" value="1"/>
</dbReference>
<evidence type="ECO:0000313" key="5">
    <source>
        <dbReference type="Proteomes" id="UP001652432"/>
    </source>
</evidence>
<dbReference type="PROSITE" id="PS51781">
    <property type="entry name" value="SH3B"/>
    <property type="match status" value="1"/>
</dbReference>
<dbReference type="Gene3D" id="3.20.20.80">
    <property type="entry name" value="Glycosidases"/>
    <property type="match status" value="1"/>
</dbReference>
<dbReference type="PANTHER" id="PTHR46066">
    <property type="entry name" value="CHITINASE DOMAIN-CONTAINING PROTEIN 1 FAMILY MEMBER"/>
    <property type="match status" value="1"/>
</dbReference>
<dbReference type="Gene3D" id="3.10.50.10">
    <property type="match status" value="1"/>
</dbReference>
<name>A0ABT2T4H3_9FIRM</name>
<dbReference type="InterPro" id="IPR029070">
    <property type="entry name" value="Chitinase_insertion_sf"/>
</dbReference>
<dbReference type="SMART" id="SM00636">
    <property type="entry name" value="Glyco_18"/>
    <property type="match status" value="1"/>
</dbReference>
<dbReference type="PANTHER" id="PTHR46066:SF2">
    <property type="entry name" value="CHITINASE DOMAIN-CONTAINING PROTEIN 1"/>
    <property type="match status" value="1"/>
</dbReference>
<sequence>MKKKIIPIVIAIVLIIIIGGVTFGSRILEKYSYSKERADLNVYYGITGSQEAAIVLQDEIVEEKARISDGICYLDMATIHKYLNDRFYVDGGEGLLLYTLPEDIVRNSIGSSVKETAQGSEELGYTAAIWEGDTLYVALDYIKQYTNFSYQLFTDPYRIQLTTEWPSYEVASISKNTQVRVKGGVKSEILTDVQKGDQVSVLEQMETWSKVKTADSVIGYVENKRLTGIRSEQPIPVTDYQEPEYTSLTRDHKINLGWHVVASAGGNDTFNSVTANAGNLNVISPTWFKLCDNEGGYTSFASADYVQKAHDRGLEVWALIENIEYKDSISMYEILSSTTTRQKLIDSLMNDLITYGIDGINVDFEQLSMDCGEHFVEFIRELSVACRKNGKVLSVDNYVPRDFNDYYDRKEQGIVADYVIVMGYDEHYAGSKEAGSVASIDYVEDGIAQTVKEVPAEKVINAIPFYTRIWETTGDGISSQAVDMVTAEQFISNHGITAEWDETTCQNYGEYTSGDSRYQVWLEDADSIKVKLNVMENYGIGGVAEWRLGFEKPEIWDVIGEYLDK</sequence>
<feature type="domain" description="GH18" evidence="3">
    <location>
        <begin position="254"/>
        <end position="565"/>
    </location>
</feature>
<dbReference type="InterPro" id="IPR011583">
    <property type="entry name" value="Chitinase_II/V-like_cat"/>
</dbReference>
<proteinExistence type="predicted"/>
<evidence type="ECO:0000313" key="4">
    <source>
        <dbReference type="EMBL" id="MCU6744684.1"/>
    </source>
</evidence>
<comment type="caution">
    <text evidence="4">The sequence shown here is derived from an EMBL/GenBank/DDBJ whole genome shotgun (WGS) entry which is preliminary data.</text>
</comment>
<keyword evidence="1" id="KW-0472">Membrane</keyword>
<evidence type="ECO:0000259" key="3">
    <source>
        <dbReference type="PROSITE" id="PS51910"/>
    </source>
</evidence>
<dbReference type="SUPFAM" id="SSF51445">
    <property type="entry name" value="(Trans)glycosidases"/>
    <property type="match status" value="1"/>
</dbReference>
<keyword evidence="4" id="KW-0378">Hydrolase</keyword>
<keyword evidence="1" id="KW-1133">Transmembrane helix</keyword>
<organism evidence="4 5">
    <name type="scientific">Suilimivivens aceti</name>
    <dbReference type="NCBI Taxonomy" id="2981774"/>
    <lineage>
        <taxon>Bacteria</taxon>
        <taxon>Bacillati</taxon>
        <taxon>Bacillota</taxon>
        <taxon>Clostridia</taxon>
        <taxon>Lachnospirales</taxon>
        <taxon>Lachnospiraceae</taxon>
        <taxon>Suilimivivens</taxon>
    </lineage>
</organism>
<dbReference type="GO" id="GO:0016787">
    <property type="term" value="F:hydrolase activity"/>
    <property type="evidence" value="ECO:0007669"/>
    <property type="project" value="UniProtKB-KW"/>
</dbReference>
<accession>A0ABT2T4H3</accession>
<evidence type="ECO:0000259" key="2">
    <source>
        <dbReference type="PROSITE" id="PS51781"/>
    </source>
</evidence>
<dbReference type="InterPro" id="IPR003646">
    <property type="entry name" value="SH3-like_bac-type"/>
</dbReference>
<feature type="transmembrane region" description="Helical" evidence="1">
    <location>
        <begin position="6"/>
        <end position="28"/>
    </location>
</feature>
<keyword evidence="1" id="KW-0812">Transmembrane</keyword>
<dbReference type="PROSITE" id="PS51910">
    <property type="entry name" value="GH18_2"/>
    <property type="match status" value="1"/>
</dbReference>
<dbReference type="Pfam" id="PF08239">
    <property type="entry name" value="SH3_3"/>
    <property type="match status" value="1"/>
</dbReference>
<dbReference type="Gene3D" id="2.30.30.40">
    <property type="entry name" value="SH3 Domains"/>
    <property type="match status" value="1"/>
</dbReference>
<reference evidence="4 5" key="1">
    <citation type="journal article" date="2021" name="ISME Commun">
        <title>Automated analysis of genomic sequences facilitates high-throughput and comprehensive description of bacteria.</title>
        <authorList>
            <person name="Hitch T.C.A."/>
        </authorList>
    </citation>
    <scope>NUCLEOTIDE SEQUENCE [LARGE SCALE GENOMIC DNA]</scope>
    <source>
        <strain evidence="4 5">Sanger_18</strain>
    </source>
</reference>
<dbReference type="EMBL" id="JAOQKJ010000007">
    <property type="protein sequence ID" value="MCU6744684.1"/>
    <property type="molecule type" value="Genomic_DNA"/>
</dbReference>
<dbReference type="Proteomes" id="UP001652432">
    <property type="component" value="Unassembled WGS sequence"/>
</dbReference>
<protein>
    <submittedName>
        <fullName evidence="4">Glycosyl hydrolase family 18 protein</fullName>
    </submittedName>
</protein>
<gene>
    <name evidence="4" type="ORF">OCV77_09275</name>
</gene>